<evidence type="ECO:0000313" key="2">
    <source>
        <dbReference type="EMBL" id="CEK96858.1"/>
    </source>
</evidence>
<dbReference type="AlphaFoldDB" id="A0A0B7BV29"/>
<organism evidence="2">
    <name type="scientific">Arion vulgaris</name>
    <dbReference type="NCBI Taxonomy" id="1028688"/>
    <lineage>
        <taxon>Eukaryota</taxon>
        <taxon>Metazoa</taxon>
        <taxon>Spiralia</taxon>
        <taxon>Lophotrochozoa</taxon>
        <taxon>Mollusca</taxon>
        <taxon>Gastropoda</taxon>
        <taxon>Heterobranchia</taxon>
        <taxon>Euthyneura</taxon>
        <taxon>Panpulmonata</taxon>
        <taxon>Eupulmonata</taxon>
        <taxon>Stylommatophora</taxon>
        <taxon>Helicina</taxon>
        <taxon>Arionoidea</taxon>
        <taxon>Arionidae</taxon>
        <taxon>Arion</taxon>
    </lineage>
</organism>
<name>A0A0B7BV29_9EUPU</name>
<reference evidence="2" key="1">
    <citation type="submission" date="2014-12" db="EMBL/GenBank/DDBJ databases">
        <title>Insight into the proteome of Arion vulgaris.</title>
        <authorList>
            <person name="Aradska J."/>
            <person name="Bulat T."/>
            <person name="Smidak R."/>
            <person name="Sarate P."/>
            <person name="Gangsoo J."/>
            <person name="Sialana F."/>
            <person name="Bilban M."/>
            <person name="Lubec G."/>
        </authorList>
    </citation>
    <scope>NUCLEOTIDE SEQUENCE</scope>
    <source>
        <tissue evidence="2">Skin</tissue>
    </source>
</reference>
<gene>
    <name evidence="2" type="primary">ORF213743</name>
</gene>
<feature type="non-terminal residue" evidence="2">
    <location>
        <position position="1"/>
    </location>
</feature>
<proteinExistence type="predicted"/>
<feature type="compositionally biased region" description="Basic and acidic residues" evidence="1">
    <location>
        <begin position="18"/>
        <end position="33"/>
    </location>
</feature>
<protein>
    <submittedName>
        <fullName evidence="2">Uncharacterized protein</fullName>
    </submittedName>
</protein>
<dbReference type="EMBL" id="HACG01049993">
    <property type="protein sequence ID" value="CEK96858.1"/>
    <property type="molecule type" value="Transcribed_RNA"/>
</dbReference>
<feature type="compositionally biased region" description="Polar residues" evidence="1">
    <location>
        <begin position="42"/>
        <end position="55"/>
    </location>
</feature>
<sequence>KSLKMDARKIKPDFDSDVLWKHRSNEKQNEKSKNMFGIGSSFLGTSIPKSTTQPPMTRGESLDSNDGGSIEVESMGQRVRSNTLDSSDGQIEDVRRDSMGEGGRQRKSSLSQMIKGMFQRPADMEDDKTPIRQRKVSLDDYMEHYKKTQINGDGFEKSNYRKPTILERLGEKSVAKDFSK</sequence>
<feature type="compositionally biased region" description="Polar residues" evidence="1">
    <location>
        <begin position="79"/>
        <end position="89"/>
    </location>
</feature>
<feature type="region of interest" description="Disordered" evidence="1">
    <location>
        <begin position="18"/>
        <end position="113"/>
    </location>
</feature>
<evidence type="ECO:0000256" key="1">
    <source>
        <dbReference type="SAM" id="MobiDB-lite"/>
    </source>
</evidence>
<accession>A0A0B7BV29</accession>